<name>U6KVE0_EIMTE</name>
<dbReference type="GO" id="GO:0016787">
    <property type="term" value="F:hydrolase activity"/>
    <property type="evidence" value="ECO:0007669"/>
    <property type="project" value="UniProtKB-KW"/>
</dbReference>
<feature type="compositionally biased region" description="Basic and acidic residues" evidence="1">
    <location>
        <begin position="95"/>
        <end position="104"/>
    </location>
</feature>
<accession>U6KVE0</accession>
<feature type="region of interest" description="Disordered" evidence="1">
    <location>
        <begin position="239"/>
        <end position="264"/>
    </location>
</feature>
<dbReference type="GeneID" id="25249493"/>
<reference evidence="2" key="2">
    <citation type="submission" date="2013-10" db="EMBL/GenBank/DDBJ databases">
        <authorList>
            <person name="Aslett M."/>
        </authorList>
    </citation>
    <scope>NUCLEOTIDE SEQUENCE [LARGE SCALE GENOMIC DNA]</scope>
    <source>
        <strain evidence="2">Houghton</strain>
    </source>
</reference>
<dbReference type="VEuPathDB" id="ToxoDB:ETH2_1242300"/>
<organism evidence="2 3">
    <name type="scientific">Eimeria tenella</name>
    <name type="common">Coccidian parasite</name>
    <dbReference type="NCBI Taxonomy" id="5802"/>
    <lineage>
        <taxon>Eukaryota</taxon>
        <taxon>Sar</taxon>
        <taxon>Alveolata</taxon>
        <taxon>Apicomplexa</taxon>
        <taxon>Conoidasida</taxon>
        <taxon>Coccidia</taxon>
        <taxon>Eucoccidiorida</taxon>
        <taxon>Eimeriorina</taxon>
        <taxon>Eimeriidae</taxon>
        <taxon>Eimeria</taxon>
    </lineage>
</organism>
<dbReference type="VEuPathDB" id="ToxoDB:ETH_00001390"/>
<dbReference type="GO" id="GO:0004519">
    <property type="term" value="F:endonuclease activity"/>
    <property type="evidence" value="ECO:0007669"/>
    <property type="project" value="UniProtKB-KW"/>
</dbReference>
<sequence>MATRIGGLPIRVGSLRRQLIPPVCNSFARLHSSTSPFVACNCLLPFLPNGGLSGSETSCTGVGMRLFSTKGKMTDEAGAQSVEEQREPASTTHAASEESAHPNDTEGPTEAPSSFLLDEVSAGDLSDCPPALHEFVFTNPNPFPFSVDPEALEPSQVKEVVNLLLGSNHSTRIRDNVYSERSRWCSGAVSQTDPGERWLQYPEPNVLWPNPLLHNHRLQPFTCTSTDAVGPIQVVSGAKHADKVDNDTTSGRHAPSDGVEGVSNHSARINELQLRVNRIRLEQLWKHLGVYGTSWDEIDEVYLRFRQQLERRKERWDSRKQQILEYAGAVCSRRVRAQRTEFLRSAGVELEAFDDETKEQLLVPRSLFRRATRKLYYKWHDAYFAPWRPGGLQSVLKAHVTLRMLQRETNERLLHLEFAGMSRRVSTGLVQSEARGTAALVDTPKGSENEQHVEQKLLRILRQQHVRRPVGSRGADKLGITSNTGDAQAVGEKSTETTEANEQNWDFTGVGRRWRRHNRLVDFDAVKT</sequence>
<dbReference type="OrthoDB" id="448686at2759"/>
<dbReference type="RefSeq" id="XP_013232666.1">
    <property type="nucleotide sequence ID" value="XM_013377212.1"/>
</dbReference>
<dbReference type="Proteomes" id="UP000030747">
    <property type="component" value="Unassembled WGS sequence"/>
</dbReference>
<reference evidence="2" key="1">
    <citation type="submission" date="2013-10" db="EMBL/GenBank/DDBJ databases">
        <title>Genomic analysis of the causative agents of coccidiosis in chickens.</title>
        <authorList>
            <person name="Reid A.J."/>
            <person name="Blake D."/>
            <person name="Billington K."/>
            <person name="Browne H."/>
            <person name="Dunn M."/>
            <person name="Hung S."/>
            <person name="Kawahara F."/>
            <person name="Miranda-Saavedra D."/>
            <person name="Mourier T."/>
            <person name="Nagra H."/>
            <person name="Otto T.D."/>
            <person name="Rawlings N."/>
            <person name="Sanchez A."/>
            <person name="Sanders M."/>
            <person name="Subramaniam C."/>
            <person name="Tay Y."/>
            <person name="Dear P."/>
            <person name="Doerig C."/>
            <person name="Gruber A."/>
            <person name="Parkinson J."/>
            <person name="Shirley M."/>
            <person name="Wan K.L."/>
            <person name="Berriman M."/>
            <person name="Tomley F."/>
            <person name="Pain A."/>
        </authorList>
    </citation>
    <scope>NUCLEOTIDE SEQUENCE [LARGE SCALE GENOMIC DNA]</scope>
    <source>
        <strain evidence="2">Houghton</strain>
    </source>
</reference>
<dbReference type="EC" id="3.1.-.-" evidence="2"/>
<feature type="region of interest" description="Disordered" evidence="1">
    <location>
        <begin position="471"/>
        <end position="501"/>
    </location>
</feature>
<keyword evidence="2" id="KW-0540">Nuclease</keyword>
<dbReference type="AlphaFoldDB" id="U6KVE0"/>
<evidence type="ECO:0000313" key="2">
    <source>
        <dbReference type="EMBL" id="CDJ41916.1"/>
    </source>
</evidence>
<dbReference type="EMBL" id="HG675681">
    <property type="protein sequence ID" value="CDJ41916.1"/>
    <property type="molecule type" value="Genomic_DNA"/>
</dbReference>
<keyword evidence="3" id="KW-1185">Reference proteome</keyword>
<protein>
    <submittedName>
        <fullName evidence="2">Flap endonuclease 1, related</fullName>
        <ecNumber evidence="2">3.1.-.-</ecNumber>
    </submittedName>
</protein>
<keyword evidence="2" id="KW-0378">Hydrolase</keyword>
<gene>
    <name evidence="2" type="ORF">ETH_00001390</name>
</gene>
<feature type="region of interest" description="Disordered" evidence="1">
    <location>
        <begin position="72"/>
        <end position="113"/>
    </location>
</feature>
<evidence type="ECO:0000313" key="3">
    <source>
        <dbReference type="Proteomes" id="UP000030747"/>
    </source>
</evidence>
<keyword evidence="2" id="KW-0255">Endonuclease</keyword>
<evidence type="ECO:0000256" key="1">
    <source>
        <dbReference type="SAM" id="MobiDB-lite"/>
    </source>
</evidence>
<proteinExistence type="predicted"/>